<keyword evidence="2" id="KW-1185">Reference proteome</keyword>
<evidence type="ECO:0000313" key="2">
    <source>
        <dbReference type="Proteomes" id="UP000628448"/>
    </source>
</evidence>
<dbReference type="EMBL" id="JADWYR010000001">
    <property type="protein sequence ID" value="MBG9375257.1"/>
    <property type="molecule type" value="Genomic_DNA"/>
</dbReference>
<dbReference type="RefSeq" id="WP_196989315.1">
    <property type="nucleotide sequence ID" value="NZ_JADWYR010000001.1"/>
</dbReference>
<name>A0A931E346_9BACT</name>
<dbReference type="AlphaFoldDB" id="A0A931E346"/>
<accession>A0A931E346</accession>
<sequence length="68" mass="7420">MANTNTANHLSPGAPSSNTVFEYIGKTALTVTGGFTGRRYRFNRPGDLQSIDPRDISSVINIPVIKQR</sequence>
<reference evidence="1" key="1">
    <citation type="submission" date="2020-11" db="EMBL/GenBank/DDBJ databases">
        <title>Bacterial whole genome sequence for Panacibacter sp. DH6.</title>
        <authorList>
            <person name="Le V."/>
            <person name="Ko S."/>
            <person name="Ahn C.-Y."/>
            <person name="Oh H.-M."/>
        </authorList>
    </citation>
    <scope>NUCLEOTIDE SEQUENCE</scope>
    <source>
        <strain evidence="1">DH6</strain>
    </source>
</reference>
<proteinExistence type="predicted"/>
<evidence type="ECO:0000313" key="1">
    <source>
        <dbReference type="EMBL" id="MBG9375257.1"/>
    </source>
</evidence>
<comment type="caution">
    <text evidence="1">The sequence shown here is derived from an EMBL/GenBank/DDBJ whole genome shotgun (WGS) entry which is preliminary data.</text>
</comment>
<protein>
    <submittedName>
        <fullName evidence="1">Uncharacterized protein</fullName>
    </submittedName>
</protein>
<gene>
    <name evidence="1" type="ORF">I5907_03375</name>
</gene>
<organism evidence="1 2">
    <name type="scientific">Panacibacter microcysteis</name>
    <dbReference type="NCBI Taxonomy" id="2793269"/>
    <lineage>
        <taxon>Bacteria</taxon>
        <taxon>Pseudomonadati</taxon>
        <taxon>Bacteroidota</taxon>
        <taxon>Chitinophagia</taxon>
        <taxon>Chitinophagales</taxon>
        <taxon>Chitinophagaceae</taxon>
        <taxon>Panacibacter</taxon>
    </lineage>
</organism>
<dbReference type="Proteomes" id="UP000628448">
    <property type="component" value="Unassembled WGS sequence"/>
</dbReference>